<evidence type="ECO:0000313" key="3">
    <source>
        <dbReference type="WBParaSite" id="OFLC_0000036601-mRNA-1"/>
    </source>
</evidence>
<dbReference type="AlphaFoldDB" id="A0A183GYQ7"/>
<name>A0A183GYQ7_9BILA</name>
<keyword evidence="2" id="KW-1185">Reference proteome</keyword>
<dbReference type="EMBL" id="UZAJ01000115">
    <property type="protein sequence ID" value="VDO25552.1"/>
    <property type="molecule type" value="Genomic_DNA"/>
</dbReference>
<dbReference type="Proteomes" id="UP000267606">
    <property type="component" value="Unassembled WGS sequence"/>
</dbReference>
<gene>
    <name evidence="1" type="ORF">OFLC_LOCUS367</name>
</gene>
<sequence>MENVTREHISSPPLPYSPLSGYEAKSTMIQSSQLYQESAESLQQSQCPLSPCFQKRDFSPVVNPSTHSPIEPIIMPIVMPQTTVVPPYSCQPMSDKPVNVIVNANNNNRAEENSLAKDYRICIFCKHGIMEKKKCVIPHYFAFI</sequence>
<dbReference type="WBParaSite" id="OFLC_0000036601-mRNA-1">
    <property type="protein sequence ID" value="OFLC_0000036601-mRNA-1"/>
    <property type="gene ID" value="OFLC_0000036601"/>
</dbReference>
<accession>A0A183GYQ7</accession>
<organism evidence="3">
    <name type="scientific">Onchocerca flexuosa</name>
    <dbReference type="NCBI Taxonomy" id="387005"/>
    <lineage>
        <taxon>Eukaryota</taxon>
        <taxon>Metazoa</taxon>
        <taxon>Ecdysozoa</taxon>
        <taxon>Nematoda</taxon>
        <taxon>Chromadorea</taxon>
        <taxon>Rhabditida</taxon>
        <taxon>Spirurina</taxon>
        <taxon>Spiruromorpha</taxon>
        <taxon>Filarioidea</taxon>
        <taxon>Onchocercidae</taxon>
        <taxon>Onchocerca</taxon>
    </lineage>
</organism>
<evidence type="ECO:0000313" key="2">
    <source>
        <dbReference type="Proteomes" id="UP000267606"/>
    </source>
</evidence>
<proteinExistence type="predicted"/>
<reference evidence="3" key="1">
    <citation type="submission" date="2016-06" db="UniProtKB">
        <authorList>
            <consortium name="WormBaseParasite"/>
        </authorList>
    </citation>
    <scope>IDENTIFICATION</scope>
</reference>
<evidence type="ECO:0000313" key="1">
    <source>
        <dbReference type="EMBL" id="VDO25552.1"/>
    </source>
</evidence>
<reference evidence="1 2" key="2">
    <citation type="submission" date="2018-11" db="EMBL/GenBank/DDBJ databases">
        <authorList>
            <consortium name="Pathogen Informatics"/>
        </authorList>
    </citation>
    <scope>NUCLEOTIDE SEQUENCE [LARGE SCALE GENOMIC DNA]</scope>
</reference>
<protein>
    <submittedName>
        <fullName evidence="3">Ovule protein</fullName>
    </submittedName>
</protein>